<dbReference type="EMBL" id="CM007373">
    <property type="protein sequence ID" value="OIV99039.1"/>
    <property type="molecule type" value="Genomic_DNA"/>
</dbReference>
<reference evidence="1 2" key="1">
    <citation type="journal article" date="2017" name="Plant Biotechnol. J.">
        <title>A comprehensive draft genome sequence for lupin (Lupinus angustifolius), an emerging health food: insights into plant-microbe interactions and legume evolution.</title>
        <authorList>
            <person name="Hane J.K."/>
            <person name="Ming Y."/>
            <person name="Kamphuis L.G."/>
            <person name="Nelson M.N."/>
            <person name="Garg G."/>
            <person name="Atkins C.A."/>
            <person name="Bayer P.E."/>
            <person name="Bravo A."/>
            <person name="Bringans S."/>
            <person name="Cannon S."/>
            <person name="Edwards D."/>
            <person name="Foley R."/>
            <person name="Gao L.L."/>
            <person name="Harrison M.J."/>
            <person name="Huang W."/>
            <person name="Hurgobin B."/>
            <person name="Li S."/>
            <person name="Liu C.W."/>
            <person name="McGrath A."/>
            <person name="Morahan G."/>
            <person name="Murray J."/>
            <person name="Weller J."/>
            <person name="Jian J."/>
            <person name="Singh K.B."/>
        </authorList>
    </citation>
    <scope>NUCLEOTIDE SEQUENCE [LARGE SCALE GENOMIC DNA]</scope>
    <source>
        <strain evidence="2">cv. Tanjil</strain>
        <tissue evidence="1">Whole plant</tissue>
    </source>
</reference>
<protein>
    <submittedName>
        <fullName evidence="1">Uncharacterized protein</fullName>
    </submittedName>
</protein>
<keyword evidence="2" id="KW-1185">Reference proteome</keyword>
<proteinExistence type="predicted"/>
<accession>A0A4P1R0W7</accession>
<dbReference type="Pfam" id="PF17181">
    <property type="entry name" value="EPF"/>
    <property type="match status" value="1"/>
</dbReference>
<dbReference type="Gramene" id="OIV99039">
    <property type="protein sequence ID" value="OIV99039"/>
    <property type="gene ID" value="TanjilG_32298"/>
</dbReference>
<evidence type="ECO:0000313" key="1">
    <source>
        <dbReference type="EMBL" id="OIV99039.1"/>
    </source>
</evidence>
<evidence type="ECO:0000313" key="2">
    <source>
        <dbReference type="Proteomes" id="UP000188354"/>
    </source>
</evidence>
<organism evidence="1 2">
    <name type="scientific">Lupinus angustifolius</name>
    <name type="common">Narrow-leaved blue lupine</name>
    <dbReference type="NCBI Taxonomy" id="3871"/>
    <lineage>
        <taxon>Eukaryota</taxon>
        <taxon>Viridiplantae</taxon>
        <taxon>Streptophyta</taxon>
        <taxon>Embryophyta</taxon>
        <taxon>Tracheophyta</taxon>
        <taxon>Spermatophyta</taxon>
        <taxon>Magnoliopsida</taxon>
        <taxon>eudicotyledons</taxon>
        <taxon>Gunneridae</taxon>
        <taxon>Pentapetalae</taxon>
        <taxon>rosids</taxon>
        <taxon>fabids</taxon>
        <taxon>Fabales</taxon>
        <taxon>Fabaceae</taxon>
        <taxon>Papilionoideae</taxon>
        <taxon>50 kb inversion clade</taxon>
        <taxon>genistoids sensu lato</taxon>
        <taxon>core genistoids</taxon>
        <taxon>Genisteae</taxon>
        <taxon>Lupinus</taxon>
    </lineage>
</organism>
<dbReference type="Proteomes" id="UP000188354">
    <property type="component" value="Chromosome LG13"/>
</dbReference>
<name>A0A4P1R0W7_LUPAN</name>
<dbReference type="STRING" id="3871.A0A4P1R0W7"/>
<dbReference type="AlphaFoldDB" id="A0A4P1R0W7"/>
<gene>
    <name evidence="1" type="ORF">TanjilG_32298</name>
</gene>
<sequence>MVHSIGWSLGVTHNHVKLMNLQDEKVAIKEEGAKEDMGVELYQSGSTLPDCSHACGSCIPCKRVIVS</sequence>